<name>A0A831WBU1_9GAMM</name>
<keyword evidence="5 6" id="KW-0472">Membrane</keyword>
<comment type="subcellular location">
    <subcellularLocation>
        <location evidence="1">Membrane</location>
        <topology evidence="1">Multi-pass membrane protein</topology>
    </subcellularLocation>
</comment>
<proteinExistence type="inferred from homology"/>
<evidence type="ECO:0000256" key="1">
    <source>
        <dbReference type="ARBA" id="ARBA00004141"/>
    </source>
</evidence>
<feature type="transmembrane region" description="Helical" evidence="6">
    <location>
        <begin position="44"/>
        <end position="62"/>
    </location>
</feature>
<feature type="transmembrane region" description="Helical" evidence="6">
    <location>
        <begin position="74"/>
        <end position="92"/>
    </location>
</feature>
<sequence length="128" mass="13690">MSSARGFLVFGAIAGFLTVALGAFGAHALKQLLSPDMLAIFNKGVQYQGLHALALLATGLLFRESPLPALRWAGRFFILGILLFCGSLYLLAITQTRMLGVITPFGGLSFLAGWLFLAVGCWKAEKAK</sequence>
<evidence type="ECO:0000256" key="4">
    <source>
        <dbReference type="ARBA" id="ARBA00022989"/>
    </source>
</evidence>
<dbReference type="PANTHER" id="PTHR43461">
    <property type="entry name" value="TRANSMEMBRANE PROTEIN 256"/>
    <property type="match status" value="1"/>
</dbReference>
<dbReference type="Proteomes" id="UP000886339">
    <property type="component" value="Unassembled WGS sequence"/>
</dbReference>
<evidence type="ECO:0000256" key="3">
    <source>
        <dbReference type="ARBA" id="ARBA00022692"/>
    </source>
</evidence>
<evidence type="ECO:0000256" key="5">
    <source>
        <dbReference type="ARBA" id="ARBA00023136"/>
    </source>
</evidence>
<protein>
    <submittedName>
        <fullName evidence="7">DUF423 domain-containing protein</fullName>
    </submittedName>
</protein>
<keyword evidence="4 6" id="KW-1133">Transmembrane helix</keyword>
<dbReference type="Pfam" id="PF04241">
    <property type="entry name" value="DUF423"/>
    <property type="match status" value="1"/>
</dbReference>
<evidence type="ECO:0000256" key="2">
    <source>
        <dbReference type="ARBA" id="ARBA00009694"/>
    </source>
</evidence>
<comment type="similarity">
    <text evidence="2">Belongs to the UPF0382 family.</text>
</comment>
<dbReference type="InterPro" id="IPR006696">
    <property type="entry name" value="DUF423"/>
</dbReference>
<dbReference type="PANTHER" id="PTHR43461:SF1">
    <property type="entry name" value="TRANSMEMBRANE PROTEIN 256"/>
    <property type="match status" value="1"/>
</dbReference>
<organism evidence="7">
    <name type="scientific">Thiolapillus brandeum</name>
    <dbReference type="NCBI Taxonomy" id="1076588"/>
    <lineage>
        <taxon>Bacteria</taxon>
        <taxon>Pseudomonadati</taxon>
        <taxon>Pseudomonadota</taxon>
        <taxon>Gammaproteobacteria</taxon>
        <taxon>Chromatiales</taxon>
        <taxon>Sedimenticolaceae</taxon>
        <taxon>Thiolapillus</taxon>
    </lineage>
</organism>
<dbReference type="EMBL" id="DRLF01000287">
    <property type="protein sequence ID" value="HEC06815.1"/>
    <property type="molecule type" value="Genomic_DNA"/>
</dbReference>
<keyword evidence="3 6" id="KW-0812">Transmembrane</keyword>
<reference evidence="7" key="1">
    <citation type="journal article" date="2020" name="mSystems">
        <title>Genome- and Community-Level Interaction Insights into Carbon Utilization and Element Cycling Functions of Hydrothermarchaeota in Hydrothermal Sediment.</title>
        <authorList>
            <person name="Zhou Z."/>
            <person name="Liu Y."/>
            <person name="Xu W."/>
            <person name="Pan J."/>
            <person name="Luo Z.H."/>
            <person name="Li M."/>
        </authorList>
    </citation>
    <scope>NUCLEOTIDE SEQUENCE [LARGE SCALE GENOMIC DNA]</scope>
    <source>
        <strain evidence="7">HyVt-458</strain>
    </source>
</reference>
<feature type="transmembrane region" description="Helical" evidence="6">
    <location>
        <begin position="98"/>
        <end position="122"/>
    </location>
</feature>
<dbReference type="AlphaFoldDB" id="A0A831WBU1"/>
<comment type="caution">
    <text evidence="7">The sequence shown here is derived from an EMBL/GenBank/DDBJ whole genome shotgun (WGS) entry which is preliminary data.</text>
</comment>
<gene>
    <name evidence="7" type="ORF">ENJ12_08185</name>
</gene>
<evidence type="ECO:0000256" key="6">
    <source>
        <dbReference type="SAM" id="Phobius"/>
    </source>
</evidence>
<dbReference type="GO" id="GO:0005886">
    <property type="term" value="C:plasma membrane"/>
    <property type="evidence" value="ECO:0007669"/>
    <property type="project" value="TreeGrafter"/>
</dbReference>
<accession>A0A831WBU1</accession>
<evidence type="ECO:0000313" key="7">
    <source>
        <dbReference type="EMBL" id="HEC06815.1"/>
    </source>
</evidence>